<accession>A0A8S1QUP4</accession>
<protein>
    <submittedName>
        <fullName evidence="1">Uncharacterized protein</fullName>
    </submittedName>
</protein>
<evidence type="ECO:0000313" key="1">
    <source>
        <dbReference type="EMBL" id="CAD8118407.1"/>
    </source>
</evidence>
<comment type="caution">
    <text evidence="1">The sequence shown here is derived from an EMBL/GenBank/DDBJ whole genome shotgun (WGS) entry which is preliminary data.</text>
</comment>
<evidence type="ECO:0000313" key="2">
    <source>
        <dbReference type="Proteomes" id="UP000688137"/>
    </source>
</evidence>
<gene>
    <name evidence="1" type="ORF">PPRIM_AZ9-3.1.T2380001</name>
</gene>
<dbReference type="EMBL" id="CAJJDM010000247">
    <property type="protein sequence ID" value="CAD8118407.1"/>
    <property type="molecule type" value="Genomic_DNA"/>
</dbReference>
<proteinExistence type="predicted"/>
<dbReference type="AlphaFoldDB" id="A0A8S1QUP4"/>
<sequence>MIENEKDFCCYKGHKLPVVTIALDSKLSRNQRLLCTERLENADIDGKAVGLKKMIQLIEENQIKKMEKVETIITNQIKLIESLHSIFDQMKSYLMQQLEQLITIIIGWIQNLQQQRQQYSQFSFLEELEIMVMKSNQPDSDLYIHEIQKINLCWTSKLNPKLQQFNQFDAYNQCKQHLLSLELGSKKYTENDQQLQTNIKIMNQEISSLNTKTNIQPLQTDQFINYDLCRAIAIDKGCSTLLVGYESLIKLFEFNQGMIKKIQTLKQHKDWVQTLNFMQKFKSLYLGVVIIRQQYGIVNKIINGVLNKYQMDIIIVSNVQSQILMKIQQYQGVVITLQNFGQIRINGCANKQQRNTLNLYQV</sequence>
<dbReference type="Proteomes" id="UP000688137">
    <property type="component" value="Unassembled WGS sequence"/>
</dbReference>
<keyword evidence="2" id="KW-1185">Reference proteome</keyword>
<reference evidence="1" key="1">
    <citation type="submission" date="2021-01" db="EMBL/GenBank/DDBJ databases">
        <authorList>
            <consortium name="Genoscope - CEA"/>
            <person name="William W."/>
        </authorList>
    </citation>
    <scope>NUCLEOTIDE SEQUENCE</scope>
</reference>
<organism evidence="1 2">
    <name type="scientific">Paramecium primaurelia</name>
    <dbReference type="NCBI Taxonomy" id="5886"/>
    <lineage>
        <taxon>Eukaryota</taxon>
        <taxon>Sar</taxon>
        <taxon>Alveolata</taxon>
        <taxon>Ciliophora</taxon>
        <taxon>Intramacronucleata</taxon>
        <taxon>Oligohymenophorea</taxon>
        <taxon>Peniculida</taxon>
        <taxon>Parameciidae</taxon>
        <taxon>Paramecium</taxon>
    </lineage>
</organism>
<name>A0A8S1QUP4_PARPR</name>